<dbReference type="SMART" id="SM00670">
    <property type="entry name" value="PINc"/>
    <property type="match status" value="1"/>
</dbReference>
<dbReference type="InterPro" id="IPR002850">
    <property type="entry name" value="PIN_toxin-like"/>
</dbReference>
<dbReference type="OrthoDB" id="271187at2"/>
<dbReference type="SUPFAM" id="SSF88723">
    <property type="entry name" value="PIN domain-like"/>
    <property type="match status" value="1"/>
</dbReference>
<evidence type="ECO:0000259" key="1">
    <source>
        <dbReference type="SMART" id="SM00670"/>
    </source>
</evidence>
<accession>A0A4S4ABX4</accession>
<dbReference type="NCBIfam" id="TIGR00305">
    <property type="entry name" value="putative toxin-antitoxin system toxin component, PIN family"/>
    <property type="match status" value="1"/>
</dbReference>
<dbReference type="AlphaFoldDB" id="A0A4S4ABX4"/>
<dbReference type="Pfam" id="PF13470">
    <property type="entry name" value="PIN_3"/>
    <property type="match status" value="1"/>
</dbReference>
<dbReference type="InterPro" id="IPR002716">
    <property type="entry name" value="PIN_dom"/>
</dbReference>
<evidence type="ECO:0000313" key="3">
    <source>
        <dbReference type="Proteomes" id="UP000307956"/>
    </source>
</evidence>
<proteinExistence type="predicted"/>
<feature type="domain" description="PIN" evidence="1">
    <location>
        <begin position="2"/>
        <end position="119"/>
    </location>
</feature>
<dbReference type="InterPro" id="IPR029060">
    <property type="entry name" value="PIN-like_dom_sf"/>
</dbReference>
<dbReference type="PANTHER" id="PTHR34610:SF3">
    <property type="entry name" value="SSL7007 PROTEIN"/>
    <property type="match status" value="1"/>
</dbReference>
<sequence length="140" mass="15613">MKRVVVDTNVFVAALLSADGAAREVLRGWLAGRYEVCMSLALFAEYRDLLGRHELLGKSPLDGEERAALFHDLMAAARLVDVYFLWRPNLPDEADNHVLELAVAAGADAVVTHNTGDFRRAELRFPALRIQTPAEFLKEH</sequence>
<organism evidence="2 3">
    <name type="scientific">Pseudothauera rhizosphaerae</name>
    <dbReference type="NCBI Taxonomy" id="2565932"/>
    <lineage>
        <taxon>Bacteria</taxon>
        <taxon>Pseudomonadati</taxon>
        <taxon>Pseudomonadota</taxon>
        <taxon>Betaproteobacteria</taxon>
        <taxon>Rhodocyclales</taxon>
        <taxon>Zoogloeaceae</taxon>
        <taxon>Pseudothauera</taxon>
    </lineage>
</organism>
<dbReference type="RefSeq" id="WP_136386601.1">
    <property type="nucleotide sequence ID" value="NZ_SSOD01000020.1"/>
</dbReference>
<comment type="caution">
    <text evidence="2">The sequence shown here is derived from an EMBL/GenBank/DDBJ whole genome shotgun (WGS) entry which is preliminary data.</text>
</comment>
<gene>
    <name evidence="2" type="ORF">E6O51_19020</name>
</gene>
<evidence type="ECO:0000313" key="2">
    <source>
        <dbReference type="EMBL" id="THF56507.1"/>
    </source>
</evidence>
<dbReference type="PANTHER" id="PTHR34610">
    <property type="entry name" value="SSL7007 PROTEIN"/>
    <property type="match status" value="1"/>
</dbReference>
<reference evidence="2 3" key="1">
    <citation type="submission" date="2019-04" db="EMBL/GenBank/DDBJ databases">
        <title>Azoarcus rhizosphaerae sp. nov. isolated from rhizosphere of Ficus religiosa.</title>
        <authorList>
            <person name="Lin S.-Y."/>
            <person name="Hameed A."/>
            <person name="Hsu Y.-H."/>
            <person name="Young C.-C."/>
        </authorList>
    </citation>
    <scope>NUCLEOTIDE SEQUENCE [LARGE SCALE GENOMIC DNA]</scope>
    <source>
        <strain evidence="2 3">CC-YHH848</strain>
    </source>
</reference>
<protein>
    <submittedName>
        <fullName evidence="2">Putative toxin-antitoxin system toxin component, PIN family</fullName>
    </submittedName>
</protein>
<name>A0A4S4ABX4_9RHOO</name>
<dbReference type="Proteomes" id="UP000307956">
    <property type="component" value="Unassembled WGS sequence"/>
</dbReference>
<dbReference type="EMBL" id="SSOD01000020">
    <property type="protein sequence ID" value="THF56507.1"/>
    <property type="molecule type" value="Genomic_DNA"/>
</dbReference>
<keyword evidence="3" id="KW-1185">Reference proteome</keyword>